<keyword evidence="5" id="KW-1185">Reference proteome</keyword>
<dbReference type="Proteomes" id="UP000831068">
    <property type="component" value="Chromosome"/>
</dbReference>
<accession>A0ABY4BLU0</accession>
<evidence type="ECO:0000313" key="5">
    <source>
        <dbReference type="Proteomes" id="UP000831068"/>
    </source>
</evidence>
<dbReference type="InterPro" id="IPR036291">
    <property type="entry name" value="NAD(P)-bd_dom_sf"/>
</dbReference>
<dbReference type="InterPro" id="IPR011032">
    <property type="entry name" value="GroES-like_sf"/>
</dbReference>
<dbReference type="EMBL" id="CP094529">
    <property type="protein sequence ID" value="UOE37555.1"/>
    <property type="molecule type" value="Genomic_DNA"/>
</dbReference>
<dbReference type="RefSeq" id="WP_243575966.1">
    <property type="nucleotide sequence ID" value="NZ_CP094529.1"/>
</dbReference>
<dbReference type="CDD" id="cd05276">
    <property type="entry name" value="p53_inducible_oxidoreductase"/>
    <property type="match status" value="1"/>
</dbReference>
<evidence type="ECO:0000256" key="1">
    <source>
        <dbReference type="ARBA" id="ARBA00022857"/>
    </source>
</evidence>
<sequence length="323" mass="35276">MKAVVITEYGAPEVLKTEDRPIPEIGKDDVLVKVKAAGINRPDVFQRMGNYPAPKGVPANIPGLEIAGVIEKIGADVTGFSIGDKVLALLGGGGYAEYVSVPALQCLPIPQNLNFEEAASLPETIYTVYHNVFQRGNLQSGERILIHGGSSGIGITAIQLAKASGAEVIVTVGDDVKGEKCLELGADQFINYKKQDFEAVLKEHPVHLILDMIGGDYFQKNINILQEEGRLVYINAMNGNEVTLNIFQMMQKRLSIMGTTLRSRDKAFKAELTASIRHNILPLIETGKFVPVIYKVFSMEEAAQAHHLMESNKHIGKIILKID</sequence>
<dbReference type="InterPro" id="IPR013154">
    <property type="entry name" value="ADH-like_N"/>
</dbReference>
<evidence type="ECO:0000313" key="4">
    <source>
        <dbReference type="EMBL" id="UOE37555.1"/>
    </source>
</evidence>
<reference evidence="4 5" key="1">
    <citation type="submission" date="2022-03" db="EMBL/GenBank/DDBJ databases">
        <title>Chryseobacterium sp. isolated from the Andong Sikhe.</title>
        <authorList>
            <person name="Won M."/>
            <person name="Kim S.-J."/>
            <person name="Kwon S.-W."/>
        </authorList>
    </citation>
    <scope>NUCLEOTIDE SEQUENCE [LARGE SCALE GENOMIC DNA]</scope>
    <source>
        <strain evidence="4 5">ADR-1</strain>
    </source>
</reference>
<dbReference type="NCBIfam" id="TIGR02824">
    <property type="entry name" value="quinone_pig3"/>
    <property type="match status" value="1"/>
</dbReference>
<dbReference type="Pfam" id="PF00107">
    <property type="entry name" value="ADH_zinc_N"/>
    <property type="match status" value="1"/>
</dbReference>
<feature type="domain" description="Enoyl reductase (ER)" evidence="3">
    <location>
        <begin position="10"/>
        <end position="320"/>
    </location>
</feature>
<dbReference type="InterPro" id="IPR014189">
    <property type="entry name" value="Quinone_OxRdtase_PIG3"/>
</dbReference>
<evidence type="ECO:0000259" key="3">
    <source>
        <dbReference type="SMART" id="SM00829"/>
    </source>
</evidence>
<dbReference type="Pfam" id="PF08240">
    <property type="entry name" value="ADH_N"/>
    <property type="match status" value="1"/>
</dbReference>
<keyword evidence="1" id="KW-0521">NADP</keyword>
<dbReference type="SUPFAM" id="SSF51735">
    <property type="entry name" value="NAD(P)-binding Rossmann-fold domains"/>
    <property type="match status" value="1"/>
</dbReference>
<gene>
    <name evidence="4" type="ORF">MTP08_10835</name>
</gene>
<dbReference type="PANTHER" id="PTHR48106">
    <property type="entry name" value="QUINONE OXIDOREDUCTASE PIG3-RELATED"/>
    <property type="match status" value="1"/>
</dbReference>
<keyword evidence="2" id="KW-0560">Oxidoreductase</keyword>
<dbReference type="SMART" id="SM00829">
    <property type="entry name" value="PKS_ER"/>
    <property type="match status" value="1"/>
</dbReference>
<dbReference type="Gene3D" id="3.40.50.720">
    <property type="entry name" value="NAD(P)-binding Rossmann-like Domain"/>
    <property type="match status" value="1"/>
</dbReference>
<organism evidence="4 5">
    <name type="scientific">Chryseobacterium oryzae</name>
    <dbReference type="NCBI Taxonomy" id="2929799"/>
    <lineage>
        <taxon>Bacteria</taxon>
        <taxon>Pseudomonadati</taxon>
        <taxon>Bacteroidota</taxon>
        <taxon>Flavobacteriia</taxon>
        <taxon>Flavobacteriales</taxon>
        <taxon>Weeksellaceae</taxon>
        <taxon>Chryseobacterium group</taxon>
        <taxon>Chryseobacterium</taxon>
    </lineage>
</organism>
<dbReference type="Gene3D" id="3.90.180.10">
    <property type="entry name" value="Medium-chain alcohol dehydrogenases, catalytic domain"/>
    <property type="match status" value="1"/>
</dbReference>
<dbReference type="InterPro" id="IPR020843">
    <property type="entry name" value="ER"/>
</dbReference>
<dbReference type="PANTHER" id="PTHR48106:SF8">
    <property type="entry name" value="OS02G0805600 PROTEIN"/>
    <property type="match status" value="1"/>
</dbReference>
<dbReference type="InterPro" id="IPR013149">
    <property type="entry name" value="ADH-like_C"/>
</dbReference>
<name>A0ABY4BLU0_9FLAO</name>
<evidence type="ECO:0000256" key="2">
    <source>
        <dbReference type="ARBA" id="ARBA00023002"/>
    </source>
</evidence>
<proteinExistence type="predicted"/>
<protein>
    <submittedName>
        <fullName evidence="4">NAD(P)H-quinone oxidoreductase</fullName>
    </submittedName>
</protein>
<dbReference type="SUPFAM" id="SSF50129">
    <property type="entry name" value="GroES-like"/>
    <property type="match status" value="1"/>
</dbReference>